<keyword evidence="3" id="KW-1185">Reference proteome</keyword>
<evidence type="ECO:0000259" key="1">
    <source>
        <dbReference type="Pfam" id="PF13290"/>
    </source>
</evidence>
<comment type="caution">
    <text evidence="2">The sequence shown here is derived from an EMBL/GenBank/DDBJ whole genome shotgun (WGS) entry which is preliminary data.</text>
</comment>
<gene>
    <name evidence="2" type="ORF">H8699_09775</name>
</gene>
<accession>A0A926HP08</accession>
<dbReference type="Pfam" id="PF13290">
    <property type="entry name" value="CHB_HEX_C_1"/>
    <property type="match status" value="1"/>
</dbReference>
<dbReference type="RefSeq" id="WP_249285535.1">
    <property type="nucleotide sequence ID" value="NZ_JACRSO010000004.1"/>
</dbReference>
<protein>
    <submittedName>
        <fullName evidence="2">Chitobiase/beta-hexosaminidase C-terminal domain-containing protein</fullName>
    </submittedName>
</protein>
<sequence length="351" mass="37942">MAITLHDKYAKQIAAMFAEKSFVTGRLSDDYDWSGAKTVKVVTPLTVPMNDYTRTGTNRYGEPVEMQDIVQEMTLTQDKSFALTIDKGNNADQSGLKAAGKMLALQIAERAVPTMDAYVLDRLANLAGRIVGNEEALTTANICERISEGTLALDDGEVPQEGRTLFVSNATYKLLKHSDEFLAIDELGQAALCKGQVGQYDNMAVVKVPLGRWPKHVNFMLVYKNSATAPVKLNDTRLHQDPPGISGNLLEGRQYYDCFVFGARCEGVYVEVDTAQGKGEVAKTPTISSAGAITCATSGASIRYTTDGTDPRYSPTAKTGAQSDVTATGTVVRAYAYKEGIYPSALAEMTL</sequence>
<dbReference type="Proteomes" id="UP000654279">
    <property type="component" value="Unassembled WGS sequence"/>
</dbReference>
<name>A0A926HP08_9FIRM</name>
<evidence type="ECO:0000313" key="2">
    <source>
        <dbReference type="EMBL" id="MBC8529716.1"/>
    </source>
</evidence>
<reference evidence="2" key="1">
    <citation type="submission" date="2020-08" db="EMBL/GenBank/DDBJ databases">
        <title>Genome public.</title>
        <authorList>
            <person name="Liu C."/>
            <person name="Sun Q."/>
        </authorList>
    </citation>
    <scope>NUCLEOTIDE SEQUENCE</scope>
    <source>
        <strain evidence="2">NSJ-44</strain>
    </source>
</reference>
<dbReference type="AlphaFoldDB" id="A0A926HP08"/>
<feature type="domain" description="GH29D-like beta-sandwich" evidence="1">
    <location>
        <begin position="293"/>
        <end position="345"/>
    </location>
</feature>
<proteinExistence type="predicted"/>
<dbReference type="EMBL" id="JACRSO010000004">
    <property type="protein sequence ID" value="MBC8529716.1"/>
    <property type="molecule type" value="Genomic_DNA"/>
</dbReference>
<dbReference type="InterPro" id="IPR059177">
    <property type="entry name" value="GH29D-like_dom"/>
</dbReference>
<organism evidence="2 3">
    <name type="scientific">Luoshenia tenuis</name>
    <dbReference type="NCBI Taxonomy" id="2763654"/>
    <lineage>
        <taxon>Bacteria</taxon>
        <taxon>Bacillati</taxon>
        <taxon>Bacillota</taxon>
        <taxon>Clostridia</taxon>
        <taxon>Christensenellales</taxon>
        <taxon>Christensenellaceae</taxon>
        <taxon>Luoshenia</taxon>
    </lineage>
</organism>
<evidence type="ECO:0000313" key="3">
    <source>
        <dbReference type="Proteomes" id="UP000654279"/>
    </source>
</evidence>